<accession>A0ABQ4WAL9</accession>
<comment type="caution">
    <text evidence="3">The sequence shown here is derived from an EMBL/GenBank/DDBJ whole genome shotgun (WGS) entry which is preliminary data.</text>
</comment>
<dbReference type="Proteomes" id="UP001151760">
    <property type="component" value="Unassembled WGS sequence"/>
</dbReference>
<feature type="coiled-coil region" evidence="1">
    <location>
        <begin position="392"/>
        <end position="436"/>
    </location>
</feature>
<protein>
    <recommendedName>
        <fullName evidence="5">Transposase (Putative), gypsy type</fullName>
    </recommendedName>
</protein>
<evidence type="ECO:0000313" key="3">
    <source>
        <dbReference type="EMBL" id="GJS49908.1"/>
    </source>
</evidence>
<feature type="compositionally biased region" description="Basic and acidic residues" evidence="2">
    <location>
        <begin position="182"/>
        <end position="192"/>
    </location>
</feature>
<reference evidence="3" key="2">
    <citation type="submission" date="2022-01" db="EMBL/GenBank/DDBJ databases">
        <authorList>
            <person name="Yamashiro T."/>
            <person name="Shiraishi A."/>
            <person name="Satake H."/>
            <person name="Nakayama K."/>
        </authorList>
    </citation>
    <scope>NUCLEOTIDE SEQUENCE</scope>
</reference>
<proteinExistence type="predicted"/>
<name>A0ABQ4WAL9_9ASTR</name>
<evidence type="ECO:0000256" key="1">
    <source>
        <dbReference type="SAM" id="Coils"/>
    </source>
</evidence>
<reference evidence="3" key="1">
    <citation type="journal article" date="2022" name="Int. J. Mol. Sci.">
        <title>Draft Genome of Tanacetum Coccineum: Genomic Comparison of Closely Related Tanacetum-Family Plants.</title>
        <authorList>
            <person name="Yamashiro T."/>
            <person name="Shiraishi A."/>
            <person name="Nakayama K."/>
            <person name="Satake H."/>
        </authorList>
    </citation>
    <scope>NUCLEOTIDE SEQUENCE</scope>
</reference>
<keyword evidence="4" id="KW-1185">Reference proteome</keyword>
<evidence type="ECO:0000256" key="2">
    <source>
        <dbReference type="SAM" id="MobiDB-lite"/>
    </source>
</evidence>
<sequence length="666" mass="72773">MVDSFCESFYIPAEVYPTASGRDKTIAQFLAGVLEKDSAPHPTARQEQTVKLLESHKAPFRRYPECFLCLVGLSPYYPFDENSYPAFERPDGTDMGLLDFIKTADPRKVRAVEVQKGDDQVTLLESTRHCFMPLVIPAAGGSSSVAATEIPAPTEGGQEDVAEENAYLELADPDEGTAMVRQSEEEVVTERPKKIKKKRPTRQSDVLPAKKLRTDHPSLASGTGGKTLAGLEQIMPAGSRLLAREHSSTLSAPVDTAAATTTSTKAKLAADVNPDLAGPSQLEESEGSDDSFYELATFHPSEAKRWYVPRWNITNDSLLDDGFSCRTLVDRVAPPAFFASLRSMDCDQLYTEFNVGAARQICLGSEVRSRAEHELELKEKLNAKYAARGKLLEEKDSEILRLKSQLAEKEAEAAKVIRLRDQVSSLSREKSTLTAEVSALKVTITQKDNDISLLDSRATHLASSLDDAKVACAEAGTKITSLASERDRLASEVSSLRAGFQDFKEKMEVQQEKQAQELYNRVAELEAQVMDGILGHALGRVVDFGMQEGLEAGHEHGVAGRSLSVVDAYNPDVSSADYVNAVKALEDAHFPLVDLLKSKKDAGMDECIEQLSIPIHHAGDKMTVKETSLSFALMNVHARAEGATKHAVTLRQLMMEIVSAPLSSQT</sequence>
<evidence type="ECO:0008006" key="5">
    <source>
        <dbReference type="Google" id="ProtNLM"/>
    </source>
</evidence>
<organism evidence="3 4">
    <name type="scientific">Tanacetum coccineum</name>
    <dbReference type="NCBI Taxonomy" id="301880"/>
    <lineage>
        <taxon>Eukaryota</taxon>
        <taxon>Viridiplantae</taxon>
        <taxon>Streptophyta</taxon>
        <taxon>Embryophyta</taxon>
        <taxon>Tracheophyta</taxon>
        <taxon>Spermatophyta</taxon>
        <taxon>Magnoliopsida</taxon>
        <taxon>eudicotyledons</taxon>
        <taxon>Gunneridae</taxon>
        <taxon>Pentapetalae</taxon>
        <taxon>asterids</taxon>
        <taxon>campanulids</taxon>
        <taxon>Asterales</taxon>
        <taxon>Asteraceae</taxon>
        <taxon>Asteroideae</taxon>
        <taxon>Anthemideae</taxon>
        <taxon>Anthemidinae</taxon>
        <taxon>Tanacetum</taxon>
    </lineage>
</organism>
<evidence type="ECO:0000313" key="4">
    <source>
        <dbReference type="Proteomes" id="UP001151760"/>
    </source>
</evidence>
<feature type="region of interest" description="Disordered" evidence="2">
    <location>
        <begin position="176"/>
        <end position="227"/>
    </location>
</feature>
<dbReference type="EMBL" id="BQNB010008477">
    <property type="protein sequence ID" value="GJS49908.1"/>
    <property type="molecule type" value="Genomic_DNA"/>
</dbReference>
<dbReference type="Gene3D" id="1.10.287.1490">
    <property type="match status" value="1"/>
</dbReference>
<gene>
    <name evidence="3" type="ORF">Tco_0600029</name>
</gene>
<keyword evidence="1" id="KW-0175">Coiled coil</keyword>